<evidence type="ECO:0000256" key="4">
    <source>
        <dbReference type="ARBA" id="ARBA00023136"/>
    </source>
</evidence>
<organism evidence="7 8">
    <name type="scientific">Microlunatus flavus</name>
    <dbReference type="NCBI Taxonomy" id="1036181"/>
    <lineage>
        <taxon>Bacteria</taxon>
        <taxon>Bacillati</taxon>
        <taxon>Actinomycetota</taxon>
        <taxon>Actinomycetes</taxon>
        <taxon>Propionibacteriales</taxon>
        <taxon>Propionibacteriaceae</taxon>
        <taxon>Microlunatus</taxon>
    </lineage>
</organism>
<feature type="transmembrane region" description="Helical" evidence="5">
    <location>
        <begin position="110"/>
        <end position="133"/>
    </location>
</feature>
<evidence type="ECO:0000256" key="1">
    <source>
        <dbReference type="ARBA" id="ARBA00004141"/>
    </source>
</evidence>
<evidence type="ECO:0000256" key="2">
    <source>
        <dbReference type="ARBA" id="ARBA00022692"/>
    </source>
</evidence>
<gene>
    <name evidence="7" type="ORF">SAMN05421756_108113</name>
</gene>
<feature type="transmembrane region" description="Helical" evidence="5">
    <location>
        <begin position="77"/>
        <end position="98"/>
    </location>
</feature>
<accession>A0A1H9L2V5</accession>
<keyword evidence="2 5" id="KW-0812">Transmembrane</keyword>
<feature type="domain" description="GtrA/DPMS transmembrane" evidence="6">
    <location>
        <begin position="15"/>
        <end position="127"/>
    </location>
</feature>
<dbReference type="Proteomes" id="UP000198504">
    <property type="component" value="Unassembled WGS sequence"/>
</dbReference>
<dbReference type="Pfam" id="PF04138">
    <property type="entry name" value="GtrA_DPMS_TM"/>
    <property type="match status" value="1"/>
</dbReference>
<proteinExistence type="predicted"/>
<dbReference type="OrthoDB" id="3733399at2"/>
<dbReference type="GO" id="GO:0016020">
    <property type="term" value="C:membrane"/>
    <property type="evidence" value="ECO:0007669"/>
    <property type="project" value="UniProtKB-SubCell"/>
</dbReference>
<evidence type="ECO:0000313" key="8">
    <source>
        <dbReference type="Proteomes" id="UP000198504"/>
    </source>
</evidence>
<keyword evidence="3 5" id="KW-1133">Transmembrane helix</keyword>
<feature type="transmembrane region" description="Helical" evidence="5">
    <location>
        <begin position="12"/>
        <end position="32"/>
    </location>
</feature>
<reference evidence="8" key="1">
    <citation type="submission" date="2016-10" db="EMBL/GenBank/DDBJ databases">
        <authorList>
            <person name="Varghese N."/>
            <person name="Submissions S."/>
        </authorList>
    </citation>
    <scope>NUCLEOTIDE SEQUENCE [LARGE SCALE GENOMIC DNA]</scope>
    <source>
        <strain evidence="8">CGMCC 4.6856</strain>
    </source>
</reference>
<comment type="subcellular location">
    <subcellularLocation>
        <location evidence="1">Membrane</location>
        <topology evidence="1">Multi-pass membrane protein</topology>
    </subcellularLocation>
</comment>
<protein>
    <submittedName>
        <fullName evidence="7">Putative flippase GtrA (Transmembrane translocase of bactoprenol-linked glucose)</fullName>
    </submittedName>
</protein>
<keyword evidence="8" id="KW-1185">Reference proteome</keyword>
<name>A0A1H9L2V5_9ACTN</name>
<keyword evidence="4 5" id="KW-0472">Membrane</keyword>
<dbReference type="InterPro" id="IPR007267">
    <property type="entry name" value="GtrA_DPMS_TM"/>
</dbReference>
<dbReference type="GO" id="GO:0000271">
    <property type="term" value="P:polysaccharide biosynthetic process"/>
    <property type="evidence" value="ECO:0007669"/>
    <property type="project" value="InterPro"/>
</dbReference>
<evidence type="ECO:0000256" key="3">
    <source>
        <dbReference type="ARBA" id="ARBA00022989"/>
    </source>
</evidence>
<sequence>MVLVRTRPTSRQLVRFAVIGAASAAAYLLLYLLLRTLVGAQVANVVALVTTQVANTATNRRLTFGLRGSKGALGHQLGGLAAFAFGLGLSAGALWLLHHLDPGAGRAAEVAVLVVAQGIATCVRFLTLHALMAEPATRREPDRAAA</sequence>
<dbReference type="AlphaFoldDB" id="A0A1H9L2V5"/>
<evidence type="ECO:0000256" key="5">
    <source>
        <dbReference type="SAM" id="Phobius"/>
    </source>
</evidence>
<evidence type="ECO:0000313" key="7">
    <source>
        <dbReference type="EMBL" id="SER05343.1"/>
    </source>
</evidence>
<dbReference type="EMBL" id="FOFA01000008">
    <property type="protein sequence ID" value="SER05343.1"/>
    <property type="molecule type" value="Genomic_DNA"/>
</dbReference>
<evidence type="ECO:0000259" key="6">
    <source>
        <dbReference type="Pfam" id="PF04138"/>
    </source>
</evidence>
<dbReference type="STRING" id="1036181.SAMN05421756_108113"/>